<dbReference type="Gene3D" id="1.10.10.10">
    <property type="entry name" value="Winged helix-like DNA-binding domain superfamily/Winged helix DNA-binding domain"/>
    <property type="match status" value="1"/>
</dbReference>
<dbReference type="Gene3D" id="3.40.1410.10">
    <property type="entry name" value="Chorismate lyase-like"/>
    <property type="match status" value="1"/>
</dbReference>
<organism evidence="5 6">
    <name type="scientific">Fusibacter paucivorans</name>
    <dbReference type="NCBI Taxonomy" id="76009"/>
    <lineage>
        <taxon>Bacteria</taxon>
        <taxon>Bacillati</taxon>
        <taxon>Bacillota</taxon>
        <taxon>Clostridia</taxon>
        <taxon>Eubacteriales</taxon>
        <taxon>Eubacteriales Family XII. Incertae Sedis</taxon>
        <taxon>Fusibacter</taxon>
    </lineage>
</organism>
<dbReference type="SMART" id="SM00345">
    <property type="entry name" value="HTH_GNTR"/>
    <property type="match status" value="1"/>
</dbReference>
<dbReference type="SUPFAM" id="SSF64288">
    <property type="entry name" value="Chorismate lyase-like"/>
    <property type="match status" value="1"/>
</dbReference>
<dbReference type="PANTHER" id="PTHR44846">
    <property type="entry name" value="MANNOSYL-D-GLYCERATE TRANSPORT/METABOLISM SYSTEM REPRESSOR MNGR-RELATED"/>
    <property type="match status" value="1"/>
</dbReference>
<evidence type="ECO:0000256" key="3">
    <source>
        <dbReference type="ARBA" id="ARBA00023163"/>
    </source>
</evidence>
<evidence type="ECO:0000259" key="4">
    <source>
        <dbReference type="PROSITE" id="PS50949"/>
    </source>
</evidence>
<dbReference type="InterPro" id="IPR036390">
    <property type="entry name" value="WH_DNA-bd_sf"/>
</dbReference>
<dbReference type="PANTHER" id="PTHR44846:SF1">
    <property type="entry name" value="MANNOSYL-D-GLYCERATE TRANSPORT_METABOLISM SYSTEM REPRESSOR MNGR-RELATED"/>
    <property type="match status" value="1"/>
</dbReference>
<evidence type="ECO:0000256" key="2">
    <source>
        <dbReference type="ARBA" id="ARBA00023125"/>
    </source>
</evidence>
<dbReference type="InterPro" id="IPR050679">
    <property type="entry name" value="Bact_HTH_transcr_reg"/>
</dbReference>
<comment type="caution">
    <text evidence="5">The sequence shown here is derived from an EMBL/GenBank/DDBJ whole genome shotgun (WGS) entry which is preliminary data.</text>
</comment>
<accession>A0ABS5PK06</accession>
<keyword evidence="6" id="KW-1185">Reference proteome</keyword>
<dbReference type="SMART" id="SM00866">
    <property type="entry name" value="UTRA"/>
    <property type="match status" value="1"/>
</dbReference>
<dbReference type="PROSITE" id="PS50949">
    <property type="entry name" value="HTH_GNTR"/>
    <property type="match status" value="1"/>
</dbReference>
<keyword evidence="3" id="KW-0804">Transcription</keyword>
<protein>
    <submittedName>
        <fullName evidence="5">GntR family transcriptional regulator</fullName>
    </submittedName>
</protein>
<name>A0ABS5PK06_9FIRM</name>
<dbReference type="PRINTS" id="PR00035">
    <property type="entry name" value="HTHGNTR"/>
</dbReference>
<dbReference type="CDD" id="cd07377">
    <property type="entry name" value="WHTH_GntR"/>
    <property type="match status" value="1"/>
</dbReference>
<proteinExistence type="predicted"/>
<dbReference type="Pfam" id="PF07702">
    <property type="entry name" value="UTRA"/>
    <property type="match status" value="1"/>
</dbReference>
<feature type="domain" description="HTH gntR-type" evidence="4">
    <location>
        <begin position="9"/>
        <end position="77"/>
    </location>
</feature>
<dbReference type="InterPro" id="IPR028978">
    <property type="entry name" value="Chorismate_lyase_/UTRA_dom_sf"/>
</dbReference>
<dbReference type="SUPFAM" id="SSF46785">
    <property type="entry name" value="Winged helix' DNA-binding domain"/>
    <property type="match status" value="1"/>
</dbReference>
<sequence length="247" mass="28588">MKLEFDSTTPLYQQLKETIKIEIVNKTYKQGQKIPTEIELSKIFGVSRITVRKAIEALCDEGYLIKKQGKGTFVRRKKIQRKIEHLVSFSEACKLNNMTPSAVVLVKQIVELNPTTAEAFDMPIGKKMVEINRLRKADDIPVMLEQIYFDYDQFSFLLEENLGGSLYELLEKEYGITINATKNTYLDVVKADLKRAELLEVDFGEPLFCIHAKIYDQHDNLVHLATEYTVCDCYRYALTDYYIDKSK</sequence>
<keyword evidence="2" id="KW-0238">DNA-binding</keyword>
<dbReference type="Pfam" id="PF00392">
    <property type="entry name" value="GntR"/>
    <property type="match status" value="1"/>
</dbReference>
<dbReference type="InterPro" id="IPR000524">
    <property type="entry name" value="Tscrpt_reg_HTH_GntR"/>
</dbReference>
<evidence type="ECO:0000313" key="5">
    <source>
        <dbReference type="EMBL" id="MBS7525333.1"/>
    </source>
</evidence>
<dbReference type="Proteomes" id="UP000746471">
    <property type="component" value="Unassembled WGS sequence"/>
</dbReference>
<dbReference type="RefSeq" id="WP_213235119.1">
    <property type="nucleotide sequence ID" value="NZ_JAHBCL010000002.1"/>
</dbReference>
<keyword evidence="1" id="KW-0805">Transcription regulation</keyword>
<evidence type="ECO:0000256" key="1">
    <source>
        <dbReference type="ARBA" id="ARBA00023015"/>
    </source>
</evidence>
<gene>
    <name evidence="5" type="ORF">KHM83_01435</name>
</gene>
<dbReference type="InterPro" id="IPR036388">
    <property type="entry name" value="WH-like_DNA-bd_sf"/>
</dbReference>
<reference evidence="5 6" key="1">
    <citation type="submission" date="2021-05" db="EMBL/GenBank/DDBJ databases">
        <title>Fusibacter ferrireducens sp. nov., an anaerobic, sulfur- and Fe-reducing bacterium isolated from the mangrove sediment.</title>
        <authorList>
            <person name="Qiu D."/>
        </authorList>
    </citation>
    <scope>NUCLEOTIDE SEQUENCE [LARGE SCALE GENOMIC DNA]</scope>
    <source>
        <strain evidence="5 6">DSM 12116</strain>
    </source>
</reference>
<dbReference type="InterPro" id="IPR011663">
    <property type="entry name" value="UTRA"/>
</dbReference>
<evidence type="ECO:0000313" key="6">
    <source>
        <dbReference type="Proteomes" id="UP000746471"/>
    </source>
</evidence>
<dbReference type="EMBL" id="JAHBCL010000002">
    <property type="protein sequence ID" value="MBS7525333.1"/>
    <property type="molecule type" value="Genomic_DNA"/>
</dbReference>